<evidence type="ECO:0000256" key="1">
    <source>
        <dbReference type="SAM" id="MobiDB-lite"/>
    </source>
</evidence>
<feature type="compositionally biased region" description="Polar residues" evidence="1">
    <location>
        <begin position="354"/>
        <end position="378"/>
    </location>
</feature>
<sequence>MDHTRSPFKLKNAVSAQMPQYLVSNPNTLIRNELNQLDLSKNVNFAKNQPIYKPMVKINTNQKFGYSKDTPFNSQYIQYNSNTKAIFNQEQRILDQGQHQYFQTRSLTETQLSKVNGIKIFDKLSANCSAVENQKKVMLLYNKDAQKNIRENQALYLDKLAKQKQSQAYQKQNLLTQNLNSPSSNKLFNPADFTPSLNTAQMLNVSKQMDSDIQSQINSIARTNKSLKKVDKELLNFYWNVNTQRDNLSSSLINHIHEEKYSQSLVNPYTMSENFSTAKKPQLNSFIQSNAVIRNIELERQNTNSTNQNNINFNDEHLMTSNFGLKEVESNPYQFNNKRAQSAYSSHRKPIQASRLNNYSSNGTNYQEYQTTAPAKSASQKHRAYTPQRVQSSNGRNKNLQAPNMDKVMNEICYVASLGKYAHQNDMRPDAKVLMLHSYDHHRNQQIAEEQQKLSQNFGINQMQQIINTSRATSPTKLERNESNQKSSQSIIKKGEYNLAKINNGQQSQQQIINKKLAPITTPPTPMNNSSLLKQNSRPRSQYVNRNTSRIIQSEQKSQQNNTQKDFKKKSEFPGGQPESHYFSHQQQRKSKVGSANISKTDEYFNAKDNNPFNELNDEQRSQLTLSDKIQILNKGTPSKSRTNIIAQ</sequence>
<evidence type="ECO:0000313" key="2">
    <source>
        <dbReference type="EMBL" id="CDW71287.1"/>
    </source>
</evidence>
<evidence type="ECO:0000313" key="3">
    <source>
        <dbReference type="Proteomes" id="UP000039865"/>
    </source>
</evidence>
<feature type="compositionally biased region" description="Polar residues" evidence="1">
    <location>
        <begin position="527"/>
        <end position="564"/>
    </location>
</feature>
<protein>
    <submittedName>
        <fullName evidence="2">Uncharacterized protein</fullName>
    </submittedName>
</protein>
<feature type="region of interest" description="Disordered" evidence="1">
    <location>
        <begin position="471"/>
        <end position="490"/>
    </location>
</feature>
<dbReference type="AlphaFoldDB" id="A0A077ZMU4"/>
<name>A0A077ZMU4_STYLE</name>
<organism evidence="2 3">
    <name type="scientific">Stylonychia lemnae</name>
    <name type="common">Ciliate</name>
    <dbReference type="NCBI Taxonomy" id="5949"/>
    <lineage>
        <taxon>Eukaryota</taxon>
        <taxon>Sar</taxon>
        <taxon>Alveolata</taxon>
        <taxon>Ciliophora</taxon>
        <taxon>Intramacronucleata</taxon>
        <taxon>Spirotrichea</taxon>
        <taxon>Stichotrichia</taxon>
        <taxon>Sporadotrichida</taxon>
        <taxon>Oxytrichidae</taxon>
        <taxon>Stylonychinae</taxon>
        <taxon>Stylonychia</taxon>
    </lineage>
</organism>
<gene>
    <name evidence="2" type="primary">Contig5653.g6054</name>
    <name evidence="2" type="ORF">STYLEM_229</name>
</gene>
<dbReference type="Proteomes" id="UP000039865">
    <property type="component" value="Unassembled WGS sequence"/>
</dbReference>
<accession>A0A077ZMU4</accession>
<proteinExistence type="predicted"/>
<keyword evidence="3" id="KW-1185">Reference proteome</keyword>
<dbReference type="EMBL" id="CCKQ01000227">
    <property type="protein sequence ID" value="CDW71287.1"/>
    <property type="molecule type" value="Genomic_DNA"/>
</dbReference>
<dbReference type="InParanoid" id="A0A077ZMU4"/>
<reference evidence="2 3" key="1">
    <citation type="submission" date="2014-06" db="EMBL/GenBank/DDBJ databases">
        <authorList>
            <person name="Swart Estienne"/>
        </authorList>
    </citation>
    <scope>NUCLEOTIDE SEQUENCE [LARGE SCALE GENOMIC DNA]</scope>
    <source>
        <strain evidence="2 3">130c</strain>
    </source>
</reference>
<feature type="compositionally biased region" description="Polar residues" evidence="1">
    <location>
        <begin position="388"/>
        <end position="401"/>
    </location>
</feature>
<feature type="region of interest" description="Disordered" evidence="1">
    <location>
        <begin position="519"/>
        <end position="595"/>
    </location>
</feature>
<feature type="region of interest" description="Disordered" evidence="1">
    <location>
        <begin position="342"/>
        <end position="401"/>
    </location>
</feature>